<feature type="compositionally biased region" description="Polar residues" evidence="5">
    <location>
        <begin position="1"/>
        <end position="30"/>
    </location>
</feature>
<evidence type="ECO:0000256" key="1">
    <source>
        <dbReference type="ARBA" id="ARBA00004123"/>
    </source>
</evidence>
<dbReference type="CDD" id="cd22920">
    <property type="entry name" value="HFD_CENP-T"/>
    <property type="match status" value="1"/>
</dbReference>
<dbReference type="GO" id="GO:0031297">
    <property type="term" value="P:replication fork processing"/>
    <property type="evidence" value="ECO:0007669"/>
    <property type="project" value="TreeGrafter"/>
</dbReference>
<comment type="subcellular location">
    <subcellularLocation>
        <location evidence="2">Chromosome</location>
    </subcellularLocation>
    <subcellularLocation>
        <location evidence="1">Nucleus</location>
    </subcellularLocation>
</comment>
<evidence type="ECO:0000256" key="5">
    <source>
        <dbReference type="SAM" id="MobiDB-lite"/>
    </source>
</evidence>
<keyword evidence="8" id="KW-1185">Reference proteome</keyword>
<accession>A0A1Q5UG86</accession>
<dbReference type="PANTHER" id="PTHR22980">
    <property type="entry name" value="CORTISTATIN"/>
    <property type="match status" value="1"/>
</dbReference>
<dbReference type="FunFam" id="1.10.20.10:FF:000105">
    <property type="entry name" value="Inner kinetochore subunit cnp20"/>
    <property type="match status" value="1"/>
</dbReference>
<keyword evidence="3" id="KW-0158">Chromosome</keyword>
<dbReference type="Gene3D" id="1.10.20.10">
    <property type="entry name" value="Histone, subunit A"/>
    <property type="match status" value="1"/>
</dbReference>
<protein>
    <recommendedName>
        <fullName evidence="6">CENP-T/Histone H4 histone fold domain-containing protein</fullName>
    </recommendedName>
</protein>
<dbReference type="Proteomes" id="UP000186955">
    <property type="component" value="Unassembled WGS sequence"/>
</dbReference>
<dbReference type="AlphaFoldDB" id="A0A1Q5UG86"/>
<dbReference type="GO" id="GO:0003682">
    <property type="term" value="F:chromatin binding"/>
    <property type="evidence" value="ECO:0007669"/>
    <property type="project" value="TreeGrafter"/>
</dbReference>
<sequence length="454" mass="49306">MSTPNPRNRRSMGNSGVETNTPSGETTLTGLQRLPSHTRYPLTPSRLVTTSTPSAQRSASRFTPRARASMAPSTPYGLRARQQRAANTPDRDRRRSGRVQRETTFDILRNLGRTLAPVSKPIQSSPQEEVKPAEESIDEIEELDNEPELERPRLSLPMQESTGSEEGSLDISPPRPSIALDEDDYTMEFPRRDLAIRDQEIISRMARDVRMSDNFEETQLGSDSDAGEETGILGDDGFEDDTMISGGAFDRGGETEELRGFDFDFDFPSPNAIEMNDGPMGEETGEFELNPGDIQPAPGTPSDAGDDGAGGIDFGLDFPPVASPSQSPGIIGGGLRDEGLPTQGKGKKLSRHGIPVPNLPAGVVKKLASQFARTGAGSKTKINKATLAAIEQASSWYFEQVSQDLAAYSKHAGRKTIDESDVTTLMKSSTTVFSLAQKHLPKELQQDMRLAMPP</sequence>
<dbReference type="GO" id="GO:0000712">
    <property type="term" value="P:resolution of meiotic recombination intermediates"/>
    <property type="evidence" value="ECO:0007669"/>
    <property type="project" value="TreeGrafter"/>
</dbReference>
<dbReference type="STRING" id="1316194.A0A1Q5UG86"/>
<dbReference type="GO" id="GO:0071821">
    <property type="term" value="C:FANCM-MHF complex"/>
    <property type="evidence" value="ECO:0007669"/>
    <property type="project" value="TreeGrafter"/>
</dbReference>
<dbReference type="InterPro" id="IPR035425">
    <property type="entry name" value="CENP-T/H4_C"/>
</dbReference>
<evidence type="ECO:0000313" key="7">
    <source>
        <dbReference type="EMBL" id="OKP11497.1"/>
    </source>
</evidence>
<dbReference type="GO" id="GO:0005694">
    <property type="term" value="C:chromosome"/>
    <property type="evidence" value="ECO:0007669"/>
    <property type="project" value="UniProtKB-SubCell"/>
</dbReference>
<dbReference type="GO" id="GO:0046982">
    <property type="term" value="F:protein heterodimerization activity"/>
    <property type="evidence" value="ECO:0007669"/>
    <property type="project" value="InterPro"/>
</dbReference>
<feature type="region of interest" description="Disordered" evidence="5">
    <location>
        <begin position="1"/>
        <end position="104"/>
    </location>
</feature>
<gene>
    <name evidence="7" type="ORF">PENSUB_2983</name>
</gene>
<evidence type="ECO:0000313" key="8">
    <source>
        <dbReference type="Proteomes" id="UP000186955"/>
    </source>
</evidence>
<evidence type="ECO:0000256" key="4">
    <source>
        <dbReference type="ARBA" id="ARBA00023242"/>
    </source>
</evidence>
<feature type="domain" description="CENP-T/Histone H4 histone fold" evidence="6">
    <location>
        <begin position="352"/>
        <end position="453"/>
    </location>
</feature>
<keyword evidence="4" id="KW-0539">Nucleus</keyword>
<proteinExistence type="predicted"/>
<feature type="compositionally biased region" description="Acidic residues" evidence="5">
    <location>
        <begin position="135"/>
        <end position="147"/>
    </location>
</feature>
<dbReference type="PANTHER" id="PTHR22980:SF5">
    <property type="entry name" value="CENP-T_HISTONE H4 HISTONE FOLD DOMAIN-CONTAINING PROTEIN"/>
    <property type="match status" value="1"/>
</dbReference>
<feature type="compositionally biased region" description="Basic and acidic residues" evidence="5">
    <location>
        <begin position="89"/>
        <end position="104"/>
    </location>
</feature>
<dbReference type="EMBL" id="MNBE01000277">
    <property type="protein sequence ID" value="OKP11497.1"/>
    <property type="molecule type" value="Genomic_DNA"/>
</dbReference>
<evidence type="ECO:0000256" key="3">
    <source>
        <dbReference type="ARBA" id="ARBA00022454"/>
    </source>
</evidence>
<name>A0A1Q5UG86_9EURO</name>
<reference evidence="7 8" key="1">
    <citation type="submission" date="2016-10" db="EMBL/GenBank/DDBJ databases">
        <title>Genome sequence of the ascomycete fungus Penicillium subrubescens.</title>
        <authorList>
            <person name="De Vries R.P."/>
            <person name="Peng M."/>
            <person name="Dilokpimol A."/>
            <person name="Hilden K."/>
            <person name="Makela M.R."/>
            <person name="Grigoriev I."/>
            <person name="Riley R."/>
            <person name="Granchi Z."/>
        </authorList>
    </citation>
    <scope>NUCLEOTIDE SEQUENCE [LARGE SCALE GENOMIC DNA]</scope>
    <source>
        <strain evidence="7 8">CBS 132785</strain>
    </source>
</reference>
<dbReference type="SUPFAM" id="SSF47113">
    <property type="entry name" value="Histone-fold"/>
    <property type="match status" value="1"/>
</dbReference>
<feature type="compositionally biased region" description="Polar residues" evidence="5">
    <location>
        <begin position="46"/>
        <end position="61"/>
    </location>
</feature>
<evidence type="ECO:0000259" key="6">
    <source>
        <dbReference type="Pfam" id="PF15511"/>
    </source>
</evidence>
<comment type="caution">
    <text evidence="7">The sequence shown here is derived from an EMBL/GenBank/DDBJ whole genome shotgun (WGS) entry which is preliminary data.</text>
</comment>
<feature type="region of interest" description="Disordered" evidence="5">
    <location>
        <begin position="116"/>
        <end position="180"/>
    </location>
</feature>
<dbReference type="InterPro" id="IPR009072">
    <property type="entry name" value="Histone-fold"/>
</dbReference>
<feature type="region of interest" description="Disordered" evidence="5">
    <location>
        <begin position="276"/>
        <end position="307"/>
    </location>
</feature>
<organism evidence="7 8">
    <name type="scientific">Penicillium subrubescens</name>
    <dbReference type="NCBI Taxonomy" id="1316194"/>
    <lineage>
        <taxon>Eukaryota</taxon>
        <taxon>Fungi</taxon>
        <taxon>Dikarya</taxon>
        <taxon>Ascomycota</taxon>
        <taxon>Pezizomycotina</taxon>
        <taxon>Eurotiomycetes</taxon>
        <taxon>Eurotiomycetidae</taxon>
        <taxon>Eurotiales</taxon>
        <taxon>Aspergillaceae</taxon>
        <taxon>Penicillium</taxon>
    </lineage>
</organism>
<dbReference type="Pfam" id="PF15511">
    <property type="entry name" value="CENP-T_C"/>
    <property type="match status" value="1"/>
</dbReference>
<evidence type="ECO:0000256" key="2">
    <source>
        <dbReference type="ARBA" id="ARBA00004286"/>
    </source>
</evidence>